<evidence type="ECO:0000256" key="1">
    <source>
        <dbReference type="SAM" id="MobiDB-lite"/>
    </source>
</evidence>
<evidence type="ECO:0000313" key="3">
    <source>
        <dbReference type="Proteomes" id="UP000326912"/>
    </source>
</evidence>
<dbReference type="EMBL" id="BKZW01000001">
    <property type="protein sequence ID" value="GER88254.1"/>
    <property type="molecule type" value="Genomic_DNA"/>
</dbReference>
<feature type="region of interest" description="Disordered" evidence="1">
    <location>
        <begin position="43"/>
        <end position="62"/>
    </location>
</feature>
<name>A0A5J4KFR3_9CHLR</name>
<comment type="caution">
    <text evidence="2">The sequence shown here is derived from an EMBL/GenBank/DDBJ whole genome shotgun (WGS) entry which is preliminary data.</text>
</comment>
<gene>
    <name evidence="2" type="ORF">KDW_24160</name>
</gene>
<reference evidence="2 3" key="1">
    <citation type="submission" date="2019-10" db="EMBL/GenBank/DDBJ databases">
        <title>Dictyobacter vulcani sp. nov., within the class Ktedonobacteria, isolated from soil of volcanic Mt. Zao.</title>
        <authorList>
            <person name="Zheng Y."/>
            <person name="Wang C.M."/>
            <person name="Sakai Y."/>
            <person name="Abe K."/>
            <person name="Yokota A."/>
            <person name="Yabe S."/>
        </authorList>
    </citation>
    <scope>NUCLEOTIDE SEQUENCE [LARGE SCALE GENOMIC DNA]</scope>
    <source>
        <strain evidence="2 3">W12</strain>
    </source>
</reference>
<dbReference type="Proteomes" id="UP000326912">
    <property type="component" value="Unassembled WGS sequence"/>
</dbReference>
<organism evidence="2 3">
    <name type="scientific">Dictyobacter vulcani</name>
    <dbReference type="NCBI Taxonomy" id="2607529"/>
    <lineage>
        <taxon>Bacteria</taxon>
        <taxon>Bacillati</taxon>
        <taxon>Chloroflexota</taxon>
        <taxon>Ktedonobacteria</taxon>
        <taxon>Ktedonobacterales</taxon>
        <taxon>Dictyobacteraceae</taxon>
        <taxon>Dictyobacter</taxon>
    </lineage>
</organism>
<evidence type="ECO:0008006" key="4">
    <source>
        <dbReference type="Google" id="ProtNLM"/>
    </source>
</evidence>
<sequence length="113" mass="12117">MKRCPSCTYENAAISTYCERCGFLLDANSIDYTVPAQSIYNTVNEEVSPPPPPHSAPSFHTSGVENNYYAAPQSSAYQMDGPAYAYAPTSYAPHVGSYSPLQSPDDVLLGGAL</sequence>
<dbReference type="RefSeq" id="WP_151756180.1">
    <property type="nucleotide sequence ID" value="NZ_BKZW01000001.1"/>
</dbReference>
<keyword evidence="3" id="KW-1185">Reference proteome</keyword>
<protein>
    <recommendedName>
        <fullName evidence="4">Zinc-ribbon domain-containing protein</fullName>
    </recommendedName>
</protein>
<accession>A0A5J4KFR3</accession>
<proteinExistence type="predicted"/>
<dbReference type="AlphaFoldDB" id="A0A5J4KFR3"/>
<evidence type="ECO:0000313" key="2">
    <source>
        <dbReference type="EMBL" id="GER88254.1"/>
    </source>
</evidence>